<dbReference type="AlphaFoldDB" id="L0D7F2"/>
<dbReference type="KEGG" id="saci:Sinac_0924"/>
<dbReference type="PROSITE" id="PS00523">
    <property type="entry name" value="SULFATASE_1"/>
    <property type="match status" value="1"/>
</dbReference>
<evidence type="ECO:0000259" key="6">
    <source>
        <dbReference type="Pfam" id="PF00884"/>
    </source>
</evidence>
<proteinExistence type="inferred from homology"/>
<dbReference type="HOGENOM" id="CLU_006332_10_3_0"/>
<dbReference type="GO" id="GO:0046872">
    <property type="term" value="F:metal ion binding"/>
    <property type="evidence" value="ECO:0007669"/>
    <property type="project" value="UniProtKB-KW"/>
</dbReference>
<feature type="domain" description="Sulfatase N-terminal" evidence="6">
    <location>
        <begin position="36"/>
        <end position="388"/>
    </location>
</feature>
<keyword evidence="3" id="KW-0378">Hydrolase</keyword>
<dbReference type="EMBL" id="CP003364">
    <property type="protein sequence ID" value="AGA25329.1"/>
    <property type="molecule type" value="Genomic_DNA"/>
</dbReference>
<dbReference type="GO" id="GO:0004065">
    <property type="term" value="F:arylsulfatase activity"/>
    <property type="evidence" value="ECO:0007669"/>
    <property type="project" value="TreeGrafter"/>
</dbReference>
<evidence type="ECO:0000313" key="7">
    <source>
        <dbReference type="EMBL" id="AGA25329.1"/>
    </source>
</evidence>
<dbReference type="InterPro" id="IPR017850">
    <property type="entry name" value="Alkaline_phosphatase_core_sf"/>
</dbReference>
<organism evidence="7 8">
    <name type="scientific">Singulisphaera acidiphila (strain ATCC BAA-1392 / DSM 18658 / VKM B-2454 / MOB10)</name>
    <dbReference type="NCBI Taxonomy" id="886293"/>
    <lineage>
        <taxon>Bacteria</taxon>
        <taxon>Pseudomonadati</taxon>
        <taxon>Planctomycetota</taxon>
        <taxon>Planctomycetia</taxon>
        <taxon>Isosphaerales</taxon>
        <taxon>Isosphaeraceae</taxon>
        <taxon>Singulisphaera</taxon>
    </lineage>
</organism>
<keyword evidence="4" id="KW-0106">Calcium</keyword>
<dbReference type="Gene3D" id="3.40.720.10">
    <property type="entry name" value="Alkaline Phosphatase, subunit A"/>
    <property type="match status" value="1"/>
</dbReference>
<dbReference type="eggNOG" id="COG3119">
    <property type="taxonomic scope" value="Bacteria"/>
</dbReference>
<dbReference type="STRING" id="886293.Sinac_0924"/>
<evidence type="ECO:0000256" key="3">
    <source>
        <dbReference type="ARBA" id="ARBA00022801"/>
    </source>
</evidence>
<accession>L0D7F2</accession>
<dbReference type="PANTHER" id="PTHR42693:SF53">
    <property type="entry name" value="ENDO-4-O-SULFATASE"/>
    <property type="match status" value="1"/>
</dbReference>
<dbReference type="InterPro" id="IPR000917">
    <property type="entry name" value="Sulfatase_N"/>
</dbReference>
<reference evidence="7 8" key="1">
    <citation type="submission" date="2012-02" db="EMBL/GenBank/DDBJ databases">
        <title>Complete sequence of chromosome of Singulisphaera acidiphila DSM 18658.</title>
        <authorList>
            <consortium name="US DOE Joint Genome Institute (JGI-PGF)"/>
            <person name="Lucas S."/>
            <person name="Copeland A."/>
            <person name="Lapidus A."/>
            <person name="Glavina del Rio T."/>
            <person name="Dalin E."/>
            <person name="Tice H."/>
            <person name="Bruce D."/>
            <person name="Goodwin L."/>
            <person name="Pitluck S."/>
            <person name="Peters L."/>
            <person name="Ovchinnikova G."/>
            <person name="Chertkov O."/>
            <person name="Kyrpides N."/>
            <person name="Mavromatis K."/>
            <person name="Ivanova N."/>
            <person name="Brettin T."/>
            <person name="Detter J.C."/>
            <person name="Han C."/>
            <person name="Larimer F."/>
            <person name="Land M."/>
            <person name="Hauser L."/>
            <person name="Markowitz V."/>
            <person name="Cheng J.-F."/>
            <person name="Hugenholtz P."/>
            <person name="Woyke T."/>
            <person name="Wu D."/>
            <person name="Tindall B."/>
            <person name="Pomrenke H."/>
            <person name="Brambilla E."/>
            <person name="Klenk H.-P."/>
            <person name="Eisen J.A."/>
        </authorList>
    </citation>
    <scope>NUCLEOTIDE SEQUENCE [LARGE SCALE GENOMIC DNA]</scope>
    <source>
        <strain evidence="8">ATCC BAA-1392 / DSM 18658 / VKM B-2454 / MOB10</strain>
    </source>
</reference>
<dbReference type="PANTHER" id="PTHR42693">
    <property type="entry name" value="ARYLSULFATASE FAMILY MEMBER"/>
    <property type="match status" value="1"/>
</dbReference>
<sequence>MRTQLERHGFHLPLILLVTLSLARADARAEATVDRPNIVYILADDLGYGDVHCLNPDSKIATPNLDRLAEQGMTFTDAHSGSSVCTPTRYGILTGRYAWRSRLKKGVLGGYSPPLIEPGRLTVAALLQQQGYQTACVGKWHLGFDWGTSRPLTFSDEIDAKEKMAAVDYTQPIAHGPTSVGFDMYYGISASLDMPPYLYLHDDRSVGVPTTEKTYIRKGPAHADFEAVGVLPTLTAKAVEFIDRCGKQEKVKARPFFLYFPLAAPHTPIVPDDEFRGRSKIGTYGDFVMQVDATVGRVLDALDRNAMTGTTLVIFTSDNGCSPSADFPALAKQGHHPSGPLRGHKADIFEGGHRIPFLARWPGKVPAGSTCHDTICLTDLLATSAAIVGASLPADAGEDSVNILPDLVGSAQTPVREATVHHSIDGSFAIRQGPWKLALCPDSGGWSEPRPGRPEAKGLPPVQLFNLERDLGERRNLQADHPEVVDRLTKLLERYVAEGRSTPGLAQENAGSVRIHGAEKR</sequence>
<dbReference type="InterPro" id="IPR050738">
    <property type="entry name" value="Sulfatase"/>
</dbReference>
<protein>
    <submittedName>
        <fullName evidence="7">Arylsulfatase A family protein</fullName>
    </submittedName>
</protein>
<dbReference type="InterPro" id="IPR024607">
    <property type="entry name" value="Sulfatase_CS"/>
</dbReference>
<gene>
    <name evidence="7" type="ordered locus">Sinac_0924</name>
</gene>
<comment type="similarity">
    <text evidence="1">Belongs to the sulfatase family.</text>
</comment>
<keyword evidence="8" id="KW-1185">Reference proteome</keyword>
<dbReference type="PROSITE" id="PS00149">
    <property type="entry name" value="SULFATASE_2"/>
    <property type="match status" value="1"/>
</dbReference>
<dbReference type="RefSeq" id="WP_015244507.1">
    <property type="nucleotide sequence ID" value="NC_019892.1"/>
</dbReference>
<dbReference type="Pfam" id="PF00884">
    <property type="entry name" value="Sulfatase"/>
    <property type="match status" value="1"/>
</dbReference>
<keyword evidence="2" id="KW-0479">Metal-binding</keyword>
<evidence type="ECO:0000256" key="1">
    <source>
        <dbReference type="ARBA" id="ARBA00008779"/>
    </source>
</evidence>
<evidence type="ECO:0000256" key="5">
    <source>
        <dbReference type="SAM" id="MobiDB-lite"/>
    </source>
</evidence>
<evidence type="ECO:0000313" key="8">
    <source>
        <dbReference type="Proteomes" id="UP000010798"/>
    </source>
</evidence>
<feature type="region of interest" description="Disordered" evidence="5">
    <location>
        <begin position="500"/>
        <end position="521"/>
    </location>
</feature>
<dbReference type="Proteomes" id="UP000010798">
    <property type="component" value="Chromosome"/>
</dbReference>
<dbReference type="SUPFAM" id="SSF53649">
    <property type="entry name" value="Alkaline phosphatase-like"/>
    <property type="match status" value="1"/>
</dbReference>
<dbReference type="Gene3D" id="3.30.1120.10">
    <property type="match status" value="1"/>
</dbReference>
<name>L0D7F2_SINAD</name>
<dbReference type="OrthoDB" id="9783154at2"/>
<dbReference type="CDD" id="cd16143">
    <property type="entry name" value="ARS_like"/>
    <property type="match status" value="1"/>
</dbReference>
<evidence type="ECO:0000256" key="2">
    <source>
        <dbReference type="ARBA" id="ARBA00022723"/>
    </source>
</evidence>
<evidence type="ECO:0000256" key="4">
    <source>
        <dbReference type="ARBA" id="ARBA00022837"/>
    </source>
</evidence>